<keyword evidence="15 17" id="KW-0460">Magnesium</keyword>
<dbReference type="Pfam" id="PF02896">
    <property type="entry name" value="PEP-utilizers_C"/>
    <property type="match status" value="1"/>
</dbReference>
<feature type="active site" description="Tele-phosphohistidine intermediate" evidence="18">
    <location>
        <position position="187"/>
    </location>
</feature>
<evidence type="ECO:0000256" key="11">
    <source>
        <dbReference type="ARBA" id="ARBA00022679"/>
    </source>
</evidence>
<evidence type="ECO:0000256" key="19">
    <source>
        <dbReference type="PIRSR" id="PIRSR000732-2"/>
    </source>
</evidence>
<feature type="domain" description="PEP-utilising enzyme mobile" evidence="21">
    <location>
        <begin position="153"/>
        <end position="223"/>
    </location>
</feature>
<evidence type="ECO:0000256" key="18">
    <source>
        <dbReference type="PIRSR" id="PIRSR000732-1"/>
    </source>
</evidence>
<dbReference type="NCBIfam" id="TIGR01417">
    <property type="entry name" value="PTS_I_fam"/>
    <property type="match status" value="1"/>
</dbReference>
<dbReference type="Gene3D" id="3.50.30.10">
    <property type="entry name" value="Phosphohistidine domain"/>
    <property type="match status" value="1"/>
</dbReference>
<feature type="binding site" evidence="19">
    <location>
        <position position="330"/>
    </location>
    <ligand>
        <name>phosphoenolpyruvate</name>
        <dbReference type="ChEBI" id="CHEBI:58702"/>
    </ligand>
</feature>
<organism evidence="24 25">
    <name type="scientific">Allisonella histaminiformans</name>
    <dbReference type="NCBI Taxonomy" id="209880"/>
    <lineage>
        <taxon>Bacteria</taxon>
        <taxon>Bacillati</taxon>
        <taxon>Bacillota</taxon>
        <taxon>Negativicutes</taxon>
        <taxon>Veillonellales</taxon>
        <taxon>Veillonellaceae</taxon>
        <taxon>Allisonella</taxon>
    </lineage>
</organism>
<protein>
    <recommendedName>
        <fullName evidence="7 17">Phosphoenolpyruvate-protein phosphotransferase</fullName>
        <ecNumber evidence="6 17">2.7.3.9</ecNumber>
    </recommendedName>
    <alternativeName>
        <fullName evidence="16 17">Phosphotransferase system, enzyme I</fullName>
    </alternativeName>
</protein>
<evidence type="ECO:0000256" key="1">
    <source>
        <dbReference type="ARBA" id="ARBA00000683"/>
    </source>
</evidence>
<dbReference type="Pfam" id="PF00391">
    <property type="entry name" value="PEP-utilizers"/>
    <property type="match status" value="1"/>
</dbReference>
<dbReference type="Gene3D" id="1.10.274.10">
    <property type="entry name" value="PtsI, HPr-binding domain"/>
    <property type="match status" value="1"/>
</dbReference>
<dbReference type="Gene3D" id="3.20.20.60">
    <property type="entry name" value="Phosphoenolpyruvate-binding domains"/>
    <property type="match status" value="1"/>
</dbReference>
<evidence type="ECO:0000256" key="12">
    <source>
        <dbReference type="ARBA" id="ARBA00022683"/>
    </source>
</evidence>
<dbReference type="GO" id="GO:0046872">
    <property type="term" value="F:metal ion binding"/>
    <property type="evidence" value="ECO:0007669"/>
    <property type="project" value="UniProtKB-KW"/>
</dbReference>
<feature type="binding site" evidence="20">
    <location>
        <position position="429"/>
    </location>
    <ligand>
        <name>Mg(2+)</name>
        <dbReference type="ChEBI" id="CHEBI:18420"/>
    </ligand>
</feature>
<name>A0A1G5VMW7_9FIRM</name>
<keyword evidence="9 17" id="KW-0963">Cytoplasm</keyword>
<dbReference type="InterPro" id="IPR006318">
    <property type="entry name" value="PTS_EI-like"/>
</dbReference>
<gene>
    <name evidence="24" type="ORF">SAMN02910343_00746</name>
</gene>
<comment type="function">
    <text evidence="3 17">General (non sugar-specific) component of the phosphoenolpyruvate-dependent sugar phosphotransferase system (sugar PTS). This major carbohydrate active-transport system catalyzes the phosphorylation of incoming sugar substrates concomitantly with their translocation across the cell membrane. Enzyme I transfers the phosphoryl group from phosphoenolpyruvate (PEP) to the phosphoryl carrier protein (HPr).</text>
</comment>
<proteinExistence type="inferred from homology"/>
<sequence length="543" mass="59989">MLTIKGQSISGLIAIAPLHVFHPFTPDVTRKEIKDTDTEVSRFITARDTASTIMQKLHDQALSTSGADNAAIFENYRQLLAAPEFTNQTTGIIRSQKVNFEYAVKQVEENYRQILASDNAAYASSSMADFSVVVNAVIEALQSGVQRDTLTGPCILASHDLTPEQTIRFDKSKLLGFVTVDGNSLSHTAILARSLGVPAILATGHEIGDELNGHPAIIDGFTGTVYVDPTPEIIQEMKQKQADHKAQRELLEELRGLPAETEDGRRVELSANISSAGDLAAVIKNDAESIGLFRSEFIYMGRDTLPTEEEQFKIYKLAAETMAGKRVIIRTVDIGNDKQASAFGLPKEVNPALGMRAIRVSLTRPDIFKTQLRAILRASAFGRIAIMFPLITSVWEVWKAKEILENVKTELDKNQIPYDHHLEVGIMVETPAAALISDKLAKEVDFFSIGTNDLSQYTLVVDRNIQDSSQFFNPHHPAVLKLIRMTIENAHANHIWVGICGELGADLTLTREFLEMGVDELSVAPYDILPLRKKVRSLNLSEK</sequence>
<evidence type="ECO:0000256" key="9">
    <source>
        <dbReference type="ARBA" id="ARBA00022490"/>
    </source>
</evidence>
<accession>A0A1G5VMW7</accession>
<dbReference type="OrthoDB" id="9765468at2"/>
<keyword evidence="8 17" id="KW-0813">Transport</keyword>
<dbReference type="GO" id="GO:0009401">
    <property type="term" value="P:phosphoenolpyruvate-dependent sugar phosphotransferase system"/>
    <property type="evidence" value="ECO:0007669"/>
    <property type="project" value="UniProtKB-KW"/>
</dbReference>
<dbReference type="SUPFAM" id="SSF51621">
    <property type="entry name" value="Phosphoenolpyruvate/pyruvate domain"/>
    <property type="match status" value="1"/>
</dbReference>
<dbReference type="Proteomes" id="UP000199689">
    <property type="component" value="Unassembled WGS sequence"/>
</dbReference>
<evidence type="ECO:0000256" key="16">
    <source>
        <dbReference type="ARBA" id="ARBA00033235"/>
    </source>
</evidence>
<keyword evidence="12 17" id="KW-0598">Phosphotransferase system</keyword>
<feature type="binding site" evidence="19">
    <location>
        <begin position="452"/>
        <end position="453"/>
    </location>
    <ligand>
        <name>phosphoenolpyruvate</name>
        <dbReference type="ChEBI" id="CHEBI:58702"/>
    </ligand>
</feature>
<keyword evidence="10 17" id="KW-0762">Sugar transport</keyword>
<evidence type="ECO:0000256" key="8">
    <source>
        <dbReference type="ARBA" id="ARBA00022448"/>
    </source>
</evidence>
<evidence type="ECO:0000256" key="4">
    <source>
        <dbReference type="ARBA" id="ARBA00004496"/>
    </source>
</evidence>
<dbReference type="InterPro" id="IPR024692">
    <property type="entry name" value="PTS_EI"/>
</dbReference>
<evidence type="ECO:0000259" key="23">
    <source>
        <dbReference type="Pfam" id="PF05524"/>
    </source>
</evidence>
<keyword evidence="14 17" id="KW-0418">Kinase</keyword>
<dbReference type="InterPro" id="IPR008731">
    <property type="entry name" value="PTS_EIN"/>
</dbReference>
<dbReference type="InterPro" id="IPR015813">
    <property type="entry name" value="Pyrv/PenolPyrv_kinase-like_dom"/>
</dbReference>
<keyword evidence="13 17" id="KW-0479">Metal-binding</keyword>
<evidence type="ECO:0000256" key="7">
    <source>
        <dbReference type="ARBA" id="ARBA00016544"/>
    </source>
</evidence>
<dbReference type="GO" id="GO:0016301">
    <property type="term" value="F:kinase activity"/>
    <property type="evidence" value="ECO:0007669"/>
    <property type="project" value="UniProtKB-KW"/>
</dbReference>
<feature type="binding site" evidence="19">
    <location>
        <position position="294"/>
    </location>
    <ligand>
        <name>phosphoenolpyruvate</name>
        <dbReference type="ChEBI" id="CHEBI:58702"/>
    </ligand>
</feature>
<dbReference type="InterPro" id="IPR036637">
    <property type="entry name" value="Phosphohistidine_dom_sf"/>
</dbReference>
<dbReference type="SUPFAM" id="SSF47831">
    <property type="entry name" value="Enzyme I of the PEP:sugar phosphotransferase system HPr-binding (sub)domain"/>
    <property type="match status" value="1"/>
</dbReference>
<dbReference type="STRING" id="209880.SAMN02910343_00746"/>
<dbReference type="Pfam" id="PF05524">
    <property type="entry name" value="PEP-utilisers_N"/>
    <property type="match status" value="1"/>
</dbReference>
<feature type="domain" description="Phosphotransferase system enzyme I N-terminal" evidence="23">
    <location>
        <begin position="5"/>
        <end position="121"/>
    </location>
</feature>
<comment type="similarity">
    <text evidence="5 17">Belongs to the PEP-utilizing enzyme family.</text>
</comment>
<comment type="subcellular location">
    <subcellularLocation>
        <location evidence="4 17">Cytoplasm</location>
    </subcellularLocation>
</comment>
<keyword evidence="25" id="KW-1185">Reference proteome</keyword>
<reference evidence="24 25" key="1">
    <citation type="submission" date="2016-10" db="EMBL/GenBank/DDBJ databases">
        <authorList>
            <person name="de Groot N.N."/>
        </authorList>
    </citation>
    <scope>NUCLEOTIDE SEQUENCE [LARGE SCALE GENOMIC DNA]</scope>
    <source>
        <strain evidence="24 25">DSM 15230</strain>
    </source>
</reference>
<dbReference type="InterPro" id="IPR008279">
    <property type="entry name" value="PEP-util_enz_mobile_dom"/>
</dbReference>
<dbReference type="EC" id="2.7.3.9" evidence="6 17"/>
<evidence type="ECO:0000256" key="17">
    <source>
        <dbReference type="PIRNR" id="PIRNR000732"/>
    </source>
</evidence>
<comment type="catalytic activity">
    <reaction evidence="1 17">
        <text>L-histidyl-[protein] + phosphoenolpyruvate = N(pros)-phospho-L-histidyl-[protein] + pyruvate</text>
        <dbReference type="Rhea" id="RHEA:23880"/>
        <dbReference type="Rhea" id="RHEA-COMP:9745"/>
        <dbReference type="Rhea" id="RHEA-COMP:9746"/>
        <dbReference type="ChEBI" id="CHEBI:15361"/>
        <dbReference type="ChEBI" id="CHEBI:29979"/>
        <dbReference type="ChEBI" id="CHEBI:58702"/>
        <dbReference type="ChEBI" id="CHEBI:64837"/>
        <dbReference type="EC" id="2.7.3.9"/>
    </reaction>
</comment>
<dbReference type="GO" id="GO:0008965">
    <property type="term" value="F:phosphoenolpyruvate-protein phosphotransferase activity"/>
    <property type="evidence" value="ECO:0007669"/>
    <property type="project" value="UniProtKB-EC"/>
</dbReference>
<evidence type="ECO:0000256" key="14">
    <source>
        <dbReference type="ARBA" id="ARBA00022777"/>
    </source>
</evidence>
<dbReference type="PRINTS" id="PR01736">
    <property type="entry name" value="PHPHTRNFRASE"/>
</dbReference>
<evidence type="ECO:0000256" key="15">
    <source>
        <dbReference type="ARBA" id="ARBA00022842"/>
    </source>
</evidence>
<dbReference type="EMBL" id="FMXA01000008">
    <property type="protein sequence ID" value="SDA47209.1"/>
    <property type="molecule type" value="Genomic_DNA"/>
</dbReference>
<feature type="active site" description="Proton donor" evidence="18">
    <location>
        <position position="500"/>
    </location>
</feature>
<evidence type="ECO:0000256" key="20">
    <source>
        <dbReference type="PIRSR" id="PIRSR000732-3"/>
    </source>
</evidence>
<evidence type="ECO:0000256" key="6">
    <source>
        <dbReference type="ARBA" id="ARBA00012232"/>
    </source>
</evidence>
<feature type="binding site" evidence="19">
    <location>
        <position position="463"/>
    </location>
    <ligand>
        <name>phosphoenolpyruvate</name>
        <dbReference type="ChEBI" id="CHEBI:58702"/>
    </ligand>
</feature>
<evidence type="ECO:0000259" key="21">
    <source>
        <dbReference type="Pfam" id="PF00391"/>
    </source>
</evidence>
<dbReference type="InterPro" id="IPR050499">
    <property type="entry name" value="PEP-utilizing_PTS_enzyme"/>
</dbReference>
<evidence type="ECO:0000256" key="2">
    <source>
        <dbReference type="ARBA" id="ARBA00001946"/>
    </source>
</evidence>
<dbReference type="PANTHER" id="PTHR46244:SF3">
    <property type="entry name" value="PHOSPHOENOLPYRUVATE-PROTEIN PHOSPHOTRANSFERASE"/>
    <property type="match status" value="1"/>
</dbReference>
<evidence type="ECO:0000259" key="22">
    <source>
        <dbReference type="Pfam" id="PF02896"/>
    </source>
</evidence>
<dbReference type="PANTHER" id="PTHR46244">
    <property type="entry name" value="PHOSPHOENOLPYRUVATE-PROTEIN PHOSPHOTRANSFERASE"/>
    <property type="match status" value="1"/>
</dbReference>
<dbReference type="PIRSF" id="PIRSF000732">
    <property type="entry name" value="PTS_enzyme_I"/>
    <property type="match status" value="1"/>
</dbReference>
<dbReference type="GeneID" id="87755779"/>
<comment type="cofactor">
    <cofactor evidence="2 17 20">
        <name>Mg(2+)</name>
        <dbReference type="ChEBI" id="CHEBI:18420"/>
    </cofactor>
</comment>
<dbReference type="RefSeq" id="WP_091363997.1">
    <property type="nucleotide sequence ID" value="NZ_FMXA01000008.1"/>
</dbReference>
<evidence type="ECO:0000256" key="5">
    <source>
        <dbReference type="ARBA" id="ARBA00007837"/>
    </source>
</evidence>
<dbReference type="GO" id="GO:0005737">
    <property type="term" value="C:cytoplasm"/>
    <property type="evidence" value="ECO:0007669"/>
    <property type="project" value="UniProtKB-SubCell"/>
</dbReference>
<feature type="binding site" evidence="20">
    <location>
        <position position="453"/>
    </location>
    <ligand>
        <name>Mg(2+)</name>
        <dbReference type="ChEBI" id="CHEBI:18420"/>
    </ligand>
</feature>
<evidence type="ECO:0000256" key="13">
    <source>
        <dbReference type="ARBA" id="ARBA00022723"/>
    </source>
</evidence>
<dbReference type="InterPro" id="IPR040442">
    <property type="entry name" value="Pyrv_kinase-like_dom_sf"/>
</dbReference>
<feature type="domain" description="PEP-utilising enzyme C-terminal" evidence="22">
    <location>
        <begin position="251"/>
        <end position="539"/>
    </location>
</feature>
<dbReference type="SUPFAM" id="SSF52009">
    <property type="entry name" value="Phosphohistidine domain"/>
    <property type="match status" value="1"/>
</dbReference>
<keyword evidence="11 17" id="KW-0808">Transferase</keyword>
<evidence type="ECO:0000313" key="25">
    <source>
        <dbReference type="Proteomes" id="UP000199689"/>
    </source>
</evidence>
<dbReference type="InterPro" id="IPR036618">
    <property type="entry name" value="PtsI_HPr-bd_sf"/>
</dbReference>
<dbReference type="InterPro" id="IPR000121">
    <property type="entry name" value="PEP_util_C"/>
</dbReference>
<evidence type="ECO:0000256" key="3">
    <source>
        <dbReference type="ARBA" id="ARBA00002728"/>
    </source>
</evidence>
<evidence type="ECO:0000256" key="10">
    <source>
        <dbReference type="ARBA" id="ARBA00022597"/>
    </source>
</evidence>
<evidence type="ECO:0000313" key="24">
    <source>
        <dbReference type="EMBL" id="SDA47209.1"/>
    </source>
</evidence>
<dbReference type="AlphaFoldDB" id="A0A1G5VMW7"/>